<evidence type="ECO:0000256" key="1">
    <source>
        <dbReference type="ARBA" id="ARBA00009156"/>
    </source>
</evidence>
<dbReference type="Proteomes" id="UP000316727">
    <property type="component" value="Unassembled WGS sequence"/>
</dbReference>
<keyword evidence="7" id="KW-1185">Reference proteome</keyword>
<dbReference type="PANTHER" id="PTHR43095">
    <property type="entry name" value="SUGAR KINASE"/>
    <property type="match status" value="1"/>
</dbReference>
<dbReference type="OrthoDB" id="9805576at2"/>
<feature type="domain" description="Carbohydrate kinase FGGY C-terminal" evidence="5">
    <location>
        <begin position="353"/>
        <end position="439"/>
    </location>
</feature>
<organism evidence="6 7">
    <name type="scientific">Pontibacter mangrovi</name>
    <dbReference type="NCBI Taxonomy" id="2589816"/>
    <lineage>
        <taxon>Bacteria</taxon>
        <taxon>Pseudomonadati</taxon>
        <taxon>Bacteroidota</taxon>
        <taxon>Cytophagia</taxon>
        <taxon>Cytophagales</taxon>
        <taxon>Hymenobacteraceae</taxon>
        <taxon>Pontibacter</taxon>
    </lineage>
</organism>
<gene>
    <name evidence="6" type="ORF">FJM65_18285</name>
</gene>
<dbReference type="Pfam" id="PF00370">
    <property type="entry name" value="FGGY_N"/>
    <property type="match status" value="1"/>
</dbReference>
<accession>A0A501VY91</accession>
<name>A0A501VY91_9BACT</name>
<sequence>MATQEAYLILDIGTGNVRVAVATPQGKVLCVERDSVRYETDTRYPDALWFDPAMLWEQILALAVRALQQLPGWSIKAITASSQREGVVLLAEDGGALIGFPNHDHRGREWESMLTDKERIYQLTGRYPSSLFSALKVVGLRERQPELFNACKTMLSISDWAQFQLSGVKSYEHSQASETQLYDVASKSWSEELCTAFGLDSRILPELRASGTILGKVLPAYARRLQISPETVVVVGGADTQLAIKSTRPSVDDIVIVSGTTTPVTKIMTAYRVDAQERTWTNRHVEKDRFILETNAGVTGLNYQRLKEIFYPNESYEVIERELAAVPASQCVASLGSLIADEKVPVIRGGFSFNVPVSHELTRACFVRAALWDIACCIKANYDALCQVTDHTLDYVWACGGGMQSPMLRQFMATLLNKKVLLREGFEQASVVGGALVCNQAIGRKEGHTAVAETVYPAQQEYDPQLEEWRKTRRSFRRGVLEEEVV</sequence>
<dbReference type="RefSeq" id="WP_140623392.1">
    <property type="nucleotide sequence ID" value="NZ_VFRQ01000013.1"/>
</dbReference>
<evidence type="ECO:0000313" key="6">
    <source>
        <dbReference type="EMBL" id="TPE42379.1"/>
    </source>
</evidence>
<reference evidence="6 7" key="1">
    <citation type="submission" date="2019-06" db="EMBL/GenBank/DDBJ databases">
        <title>A novel bacterium of genus Pontibacter, isolated from marine sediment.</title>
        <authorList>
            <person name="Huang H."/>
            <person name="Mo K."/>
            <person name="Hu Y."/>
        </authorList>
    </citation>
    <scope>NUCLEOTIDE SEQUENCE [LARGE SCALE GENOMIC DNA]</scope>
    <source>
        <strain evidence="6 7">HB172049</strain>
    </source>
</reference>
<dbReference type="Gene3D" id="3.30.420.40">
    <property type="match status" value="2"/>
</dbReference>
<keyword evidence="2" id="KW-0808">Transferase</keyword>
<dbReference type="GO" id="GO:0005975">
    <property type="term" value="P:carbohydrate metabolic process"/>
    <property type="evidence" value="ECO:0007669"/>
    <property type="project" value="InterPro"/>
</dbReference>
<evidence type="ECO:0000259" key="5">
    <source>
        <dbReference type="Pfam" id="PF02782"/>
    </source>
</evidence>
<dbReference type="InterPro" id="IPR050406">
    <property type="entry name" value="FGGY_Carb_Kinase"/>
</dbReference>
<comment type="similarity">
    <text evidence="1">Belongs to the FGGY kinase family.</text>
</comment>
<evidence type="ECO:0000256" key="3">
    <source>
        <dbReference type="ARBA" id="ARBA00022777"/>
    </source>
</evidence>
<dbReference type="Pfam" id="PF02782">
    <property type="entry name" value="FGGY_C"/>
    <property type="match status" value="1"/>
</dbReference>
<dbReference type="EMBL" id="VFRQ01000013">
    <property type="protein sequence ID" value="TPE42379.1"/>
    <property type="molecule type" value="Genomic_DNA"/>
</dbReference>
<dbReference type="InterPro" id="IPR018484">
    <property type="entry name" value="FGGY_N"/>
</dbReference>
<dbReference type="SUPFAM" id="SSF53067">
    <property type="entry name" value="Actin-like ATPase domain"/>
    <property type="match status" value="2"/>
</dbReference>
<dbReference type="InterPro" id="IPR018485">
    <property type="entry name" value="FGGY_C"/>
</dbReference>
<dbReference type="GO" id="GO:0016301">
    <property type="term" value="F:kinase activity"/>
    <property type="evidence" value="ECO:0007669"/>
    <property type="project" value="UniProtKB-KW"/>
</dbReference>
<keyword evidence="3 6" id="KW-0418">Kinase</keyword>
<evidence type="ECO:0000313" key="7">
    <source>
        <dbReference type="Proteomes" id="UP000316727"/>
    </source>
</evidence>
<dbReference type="PIRSF" id="PIRSF000538">
    <property type="entry name" value="GlpK"/>
    <property type="match status" value="1"/>
</dbReference>
<feature type="domain" description="Carbohydrate kinase FGGY N-terminal" evidence="4">
    <location>
        <begin position="7"/>
        <end position="243"/>
    </location>
</feature>
<proteinExistence type="inferred from homology"/>
<dbReference type="CDD" id="cd07798">
    <property type="entry name" value="ASKHA_NBD_FGGY_YoaC-like"/>
    <property type="match status" value="1"/>
</dbReference>
<dbReference type="InterPro" id="IPR000577">
    <property type="entry name" value="Carb_kinase_FGGY"/>
</dbReference>
<dbReference type="AlphaFoldDB" id="A0A501VY91"/>
<evidence type="ECO:0000259" key="4">
    <source>
        <dbReference type="Pfam" id="PF00370"/>
    </source>
</evidence>
<dbReference type="InterPro" id="IPR043129">
    <property type="entry name" value="ATPase_NBD"/>
</dbReference>
<comment type="caution">
    <text evidence="6">The sequence shown here is derived from an EMBL/GenBank/DDBJ whole genome shotgun (WGS) entry which is preliminary data.</text>
</comment>
<dbReference type="PANTHER" id="PTHR43095:SF2">
    <property type="entry name" value="GLUCONOKINASE"/>
    <property type="match status" value="1"/>
</dbReference>
<protein>
    <submittedName>
        <fullName evidence="6">Sugar kinase</fullName>
    </submittedName>
</protein>
<evidence type="ECO:0000256" key="2">
    <source>
        <dbReference type="ARBA" id="ARBA00022679"/>
    </source>
</evidence>